<dbReference type="InterPro" id="IPR003439">
    <property type="entry name" value="ABC_transporter-like_ATP-bd"/>
</dbReference>
<dbReference type="Pfam" id="PF00005">
    <property type="entry name" value="ABC_tran"/>
    <property type="match status" value="1"/>
</dbReference>
<feature type="domain" description="ABC transporter" evidence="6">
    <location>
        <begin position="2"/>
        <end position="235"/>
    </location>
</feature>
<dbReference type="GO" id="GO:0005524">
    <property type="term" value="F:ATP binding"/>
    <property type="evidence" value="ECO:0007669"/>
    <property type="project" value="UniProtKB-KW"/>
</dbReference>
<keyword evidence="1" id="KW-0813">Transport</keyword>
<keyword evidence="2" id="KW-0547">Nucleotide-binding</keyword>
<dbReference type="InterPro" id="IPR003593">
    <property type="entry name" value="AAA+_ATPase"/>
</dbReference>
<keyword evidence="4" id="KW-1278">Translocase</keyword>
<dbReference type="Gene3D" id="3.40.50.300">
    <property type="entry name" value="P-loop containing nucleotide triphosphate hydrolases"/>
    <property type="match status" value="1"/>
</dbReference>
<evidence type="ECO:0000256" key="3">
    <source>
        <dbReference type="ARBA" id="ARBA00022840"/>
    </source>
</evidence>
<dbReference type="InterPro" id="IPR027417">
    <property type="entry name" value="P-loop_NTPase"/>
</dbReference>
<reference evidence="7 8" key="1">
    <citation type="submission" date="2021-04" db="EMBL/GenBank/DDBJ databases">
        <title>Complete genome sequencing of Allochromatium tepidum strain NZ.</title>
        <authorList>
            <person name="Tsukatani Y."/>
            <person name="Mori H."/>
        </authorList>
    </citation>
    <scope>NUCLEOTIDE SEQUENCE [LARGE SCALE GENOMIC DNA]</scope>
    <source>
        <strain evidence="7 8">NZ</strain>
    </source>
</reference>
<name>A0ABM7QPV5_9GAMM</name>
<sequence>MLEIRDLGLGYGERILVRGLDLAVPAGEVLAVLGPNGAGKSTLLKALAHLLRPRTGTLHLDGVPLTGLGRATRAQRVAYLPQQSPPVAVTVYEAVLLGRLPHLGRQIADADLALVDGILAHLGLSAFAGRLCTELSGGELQKVLIGRALAQTPRLLLLDEPVNHLDPANQLEVLALIRQTARDRDLATLVVLHDLNLALRFADHFLLLDGAGGHDAGAMTTLTPEQIERVYRVSVVRHDLAGHSLFIPL</sequence>
<dbReference type="InterPro" id="IPR017871">
    <property type="entry name" value="ABC_transporter-like_CS"/>
</dbReference>
<dbReference type="RefSeq" id="WP_213379065.1">
    <property type="nucleotide sequence ID" value="NZ_AP024563.1"/>
</dbReference>
<gene>
    <name evidence="7" type="ORF">Atep_27010</name>
</gene>
<dbReference type="PANTHER" id="PTHR42794">
    <property type="entry name" value="HEMIN IMPORT ATP-BINDING PROTEIN HMUV"/>
    <property type="match status" value="1"/>
</dbReference>
<dbReference type="SMART" id="SM00382">
    <property type="entry name" value="AAA"/>
    <property type="match status" value="1"/>
</dbReference>
<evidence type="ECO:0000259" key="6">
    <source>
        <dbReference type="PROSITE" id="PS50893"/>
    </source>
</evidence>
<evidence type="ECO:0000256" key="4">
    <source>
        <dbReference type="ARBA" id="ARBA00022967"/>
    </source>
</evidence>
<dbReference type="PROSITE" id="PS50893">
    <property type="entry name" value="ABC_TRANSPORTER_2"/>
    <property type="match status" value="1"/>
</dbReference>
<dbReference type="EMBL" id="AP024563">
    <property type="protein sequence ID" value="BCU08024.1"/>
    <property type="molecule type" value="Genomic_DNA"/>
</dbReference>
<protein>
    <submittedName>
        <fullName evidence="7">Iron ABC transporter ATP-binding protein</fullName>
    </submittedName>
</protein>
<dbReference type="PROSITE" id="PS00211">
    <property type="entry name" value="ABC_TRANSPORTER_1"/>
    <property type="match status" value="1"/>
</dbReference>
<dbReference type="CDD" id="cd03214">
    <property type="entry name" value="ABC_Iron-Siderophores_B12_Hemin"/>
    <property type="match status" value="1"/>
</dbReference>
<keyword evidence="8" id="KW-1185">Reference proteome</keyword>
<accession>A0ABM7QPV5</accession>
<evidence type="ECO:0000256" key="1">
    <source>
        <dbReference type="ARBA" id="ARBA00022448"/>
    </source>
</evidence>
<proteinExistence type="predicted"/>
<dbReference type="Proteomes" id="UP000680679">
    <property type="component" value="Chromosome"/>
</dbReference>
<evidence type="ECO:0000256" key="2">
    <source>
        <dbReference type="ARBA" id="ARBA00022741"/>
    </source>
</evidence>
<comment type="function">
    <text evidence="5">Part of the ABC transporter complex HmuTUV involved in hemin import. Responsible for energy coupling to the transport system.</text>
</comment>
<evidence type="ECO:0000313" key="8">
    <source>
        <dbReference type="Proteomes" id="UP000680679"/>
    </source>
</evidence>
<dbReference type="SUPFAM" id="SSF52540">
    <property type="entry name" value="P-loop containing nucleoside triphosphate hydrolases"/>
    <property type="match status" value="1"/>
</dbReference>
<evidence type="ECO:0000256" key="5">
    <source>
        <dbReference type="ARBA" id="ARBA00037066"/>
    </source>
</evidence>
<dbReference type="PANTHER" id="PTHR42794:SF1">
    <property type="entry name" value="HEMIN IMPORT ATP-BINDING PROTEIN HMUV"/>
    <property type="match status" value="1"/>
</dbReference>
<keyword evidence="3 7" id="KW-0067">ATP-binding</keyword>
<evidence type="ECO:0000313" key="7">
    <source>
        <dbReference type="EMBL" id="BCU08024.1"/>
    </source>
</evidence>
<organism evidence="7 8">
    <name type="scientific">Allochromatium tepidum</name>
    <dbReference type="NCBI Taxonomy" id="553982"/>
    <lineage>
        <taxon>Bacteria</taxon>
        <taxon>Pseudomonadati</taxon>
        <taxon>Pseudomonadota</taxon>
        <taxon>Gammaproteobacteria</taxon>
        <taxon>Chromatiales</taxon>
        <taxon>Chromatiaceae</taxon>
        <taxon>Allochromatium</taxon>
    </lineage>
</organism>